<evidence type="ECO:0000313" key="1">
    <source>
        <dbReference type="EMBL" id="CPV40049.1"/>
    </source>
</evidence>
<sequence>MRLVNEAGLWTTGPAPAPVPLVAVLEVSGAVLSWPVDDPSQPPVVSFTDAMRADWMWRVFGEAGHVAVVEALRDAAPGKVIELPSVSVLPRPADSLRRLALGHWLRRWWPASLREGVGPLDRAVLDAEVAVLTATAEDYFTDDTLDADVAGLLVPHAAALDSHRDPRVGLLTARCRDLADEMGLQWDTRDAGVARREDYALAAGAGDERGAPGAIAMGTATIAWSDVPPGIFDAAEHNLDWAVVSDGATVTVRLRAAICGPDSALGLPITLHCGAFQAIGVLDAEGAATLPVLDTNGQPAGEMQAWNADWSVSEVSVGAGRAADSTESRDRVRRFARARLAAPPADAFLAELLAAESDY</sequence>
<name>A0A0U0ZI74_9MYCO</name>
<reference evidence="1 2" key="1">
    <citation type="submission" date="2015-03" db="EMBL/GenBank/DDBJ databases">
        <authorList>
            <person name="Murphy D."/>
        </authorList>
    </citation>
    <scope>NUCLEOTIDE SEQUENCE [LARGE SCALE GENOMIC DNA]</scope>
    <source>
        <strain evidence="1 2">PAP088</strain>
    </source>
</reference>
<dbReference type="EMBL" id="CSWP01000002">
    <property type="protein sequence ID" value="CPV40049.1"/>
    <property type="molecule type" value="Genomic_DNA"/>
</dbReference>
<dbReference type="AlphaFoldDB" id="A0A0U0ZI74"/>
<proteinExistence type="predicted"/>
<gene>
    <name evidence="1" type="ORF">ERS075579_01112</name>
</gene>
<evidence type="ECO:0000313" key="2">
    <source>
        <dbReference type="Proteomes" id="UP000045782"/>
    </source>
</evidence>
<accession>A0A0U0ZI74</accession>
<dbReference type="RefSeq" id="WP_005103067.1">
    <property type="nucleotide sequence ID" value="NZ_CSVC01000024.1"/>
</dbReference>
<protein>
    <submittedName>
        <fullName evidence="1">Uncharacterized protein</fullName>
    </submittedName>
</protein>
<organism evidence="1 2">
    <name type="scientific">Mycobacteroides abscessus</name>
    <dbReference type="NCBI Taxonomy" id="36809"/>
    <lineage>
        <taxon>Bacteria</taxon>
        <taxon>Bacillati</taxon>
        <taxon>Actinomycetota</taxon>
        <taxon>Actinomycetes</taxon>
        <taxon>Mycobacteriales</taxon>
        <taxon>Mycobacteriaceae</taxon>
        <taxon>Mycobacteroides</taxon>
    </lineage>
</organism>
<dbReference type="Proteomes" id="UP000045782">
    <property type="component" value="Unassembled WGS sequence"/>
</dbReference>